<proteinExistence type="predicted"/>
<dbReference type="EMBL" id="JALLPB020000507">
    <property type="protein sequence ID" value="KAL3808456.1"/>
    <property type="molecule type" value="Genomic_DNA"/>
</dbReference>
<name>A0ABD3R9N7_9STRA</name>
<gene>
    <name evidence="2" type="ORF">ACHAXA_008286</name>
</gene>
<accession>A0ABD3R9N7</accession>
<reference evidence="2 3" key="1">
    <citation type="submission" date="2024-10" db="EMBL/GenBank/DDBJ databases">
        <title>Updated reference genomes for cyclostephanoid diatoms.</title>
        <authorList>
            <person name="Roberts W.R."/>
            <person name="Alverson A.J."/>
        </authorList>
    </citation>
    <scope>NUCLEOTIDE SEQUENCE [LARGE SCALE GENOMIC DNA]</scope>
    <source>
        <strain evidence="2 3">AJA228-03</strain>
    </source>
</reference>
<protein>
    <submittedName>
        <fullName evidence="2">Uncharacterized protein</fullName>
    </submittedName>
</protein>
<dbReference type="Proteomes" id="UP001530377">
    <property type="component" value="Unassembled WGS sequence"/>
</dbReference>
<dbReference type="AlphaFoldDB" id="A0ABD3R9N7"/>
<comment type="caution">
    <text evidence="2">The sequence shown here is derived from an EMBL/GenBank/DDBJ whole genome shotgun (WGS) entry which is preliminary data.</text>
</comment>
<feature type="region of interest" description="Disordered" evidence="1">
    <location>
        <begin position="35"/>
        <end position="81"/>
    </location>
</feature>
<keyword evidence="3" id="KW-1185">Reference proteome</keyword>
<evidence type="ECO:0000313" key="3">
    <source>
        <dbReference type="Proteomes" id="UP001530377"/>
    </source>
</evidence>
<evidence type="ECO:0000313" key="2">
    <source>
        <dbReference type="EMBL" id="KAL3808456.1"/>
    </source>
</evidence>
<evidence type="ECO:0000256" key="1">
    <source>
        <dbReference type="SAM" id="MobiDB-lite"/>
    </source>
</evidence>
<sequence length="285" mass="32183">MIQSNASQEISQPSRRQIPGILRLLPEALPFYPYRRTDDGRARRPHIHRRKRKKHLDRGDADDDHNGGEDESSTGGGYIPNSPLMQPGALVGDNSFTLFFFVDSTNRHSLYAIPKASHWFRHALRGDDGNRVICVPNQPSPSDVDYPRDDDEDPTIRAAVDGISAENDRRHACPMLLNAGFYYLPFLHPQRLPLIHLLGATRVPSIVVVCNIGGRIVTRHGWEAIARELGCLDDWIKRDYIRNEKCDGEDGGGSSGRCYESDVVSHWRNGDSGLPLYWHLLSWIL</sequence>
<organism evidence="2 3">
    <name type="scientific">Cyclostephanos tholiformis</name>
    <dbReference type="NCBI Taxonomy" id="382380"/>
    <lineage>
        <taxon>Eukaryota</taxon>
        <taxon>Sar</taxon>
        <taxon>Stramenopiles</taxon>
        <taxon>Ochrophyta</taxon>
        <taxon>Bacillariophyta</taxon>
        <taxon>Coscinodiscophyceae</taxon>
        <taxon>Thalassiosirophycidae</taxon>
        <taxon>Stephanodiscales</taxon>
        <taxon>Stephanodiscaceae</taxon>
        <taxon>Cyclostephanos</taxon>
    </lineage>
</organism>
<feature type="compositionally biased region" description="Basic residues" evidence="1">
    <location>
        <begin position="43"/>
        <end position="56"/>
    </location>
</feature>